<feature type="chain" id="PRO_5022767524" description="GH16 domain-containing protein" evidence="1">
    <location>
        <begin position="21"/>
        <end position="340"/>
    </location>
</feature>
<evidence type="ECO:0000313" key="4">
    <source>
        <dbReference type="Proteomes" id="UP000313359"/>
    </source>
</evidence>
<keyword evidence="1" id="KW-0732">Signal</keyword>
<dbReference type="InterPro" id="IPR050546">
    <property type="entry name" value="Glycosyl_Hydrlase_16"/>
</dbReference>
<dbReference type="STRING" id="1328759.A0A5C2S250"/>
<reference evidence="3" key="1">
    <citation type="journal article" date="2018" name="Genome Biol. Evol.">
        <title>Genomics and development of Lentinus tigrinus, a white-rot wood-decaying mushroom with dimorphic fruiting bodies.</title>
        <authorList>
            <person name="Wu B."/>
            <person name="Xu Z."/>
            <person name="Knudson A."/>
            <person name="Carlson A."/>
            <person name="Chen N."/>
            <person name="Kovaka S."/>
            <person name="LaButti K."/>
            <person name="Lipzen A."/>
            <person name="Pennachio C."/>
            <person name="Riley R."/>
            <person name="Schakwitz W."/>
            <person name="Umezawa K."/>
            <person name="Ohm R.A."/>
            <person name="Grigoriev I.V."/>
            <person name="Nagy L.G."/>
            <person name="Gibbons J."/>
            <person name="Hibbett D."/>
        </authorList>
    </citation>
    <scope>NUCLEOTIDE SEQUENCE [LARGE SCALE GENOMIC DNA]</scope>
    <source>
        <strain evidence="3">ALCF2SS1-6</strain>
    </source>
</reference>
<dbReference type="EMBL" id="ML122280">
    <property type="protein sequence ID" value="RPD57615.1"/>
    <property type="molecule type" value="Genomic_DNA"/>
</dbReference>
<dbReference type="GO" id="GO:0009251">
    <property type="term" value="P:glucan catabolic process"/>
    <property type="evidence" value="ECO:0007669"/>
    <property type="project" value="TreeGrafter"/>
</dbReference>
<evidence type="ECO:0000259" key="2">
    <source>
        <dbReference type="PROSITE" id="PS51762"/>
    </source>
</evidence>
<keyword evidence="4" id="KW-1185">Reference proteome</keyword>
<dbReference type="PANTHER" id="PTHR10963">
    <property type="entry name" value="GLYCOSYL HYDROLASE-RELATED"/>
    <property type="match status" value="1"/>
</dbReference>
<dbReference type="InterPro" id="IPR013320">
    <property type="entry name" value="ConA-like_dom_sf"/>
</dbReference>
<name>A0A5C2S250_9APHY</name>
<dbReference type="PANTHER" id="PTHR10963:SF24">
    <property type="entry name" value="GLYCOSIDASE C21B10.07-RELATED"/>
    <property type="match status" value="1"/>
</dbReference>
<dbReference type="OrthoDB" id="192832at2759"/>
<dbReference type="SUPFAM" id="SSF49899">
    <property type="entry name" value="Concanavalin A-like lectins/glucanases"/>
    <property type="match status" value="1"/>
</dbReference>
<dbReference type="AlphaFoldDB" id="A0A5C2S250"/>
<evidence type="ECO:0000256" key="1">
    <source>
        <dbReference type="SAM" id="SignalP"/>
    </source>
</evidence>
<gene>
    <name evidence="3" type="ORF">L227DRAFT_227437</name>
</gene>
<proteinExistence type="predicted"/>
<protein>
    <recommendedName>
        <fullName evidence="2">GH16 domain-containing protein</fullName>
    </recommendedName>
</protein>
<dbReference type="Proteomes" id="UP000313359">
    <property type="component" value="Unassembled WGS sequence"/>
</dbReference>
<dbReference type="PROSITE" id="PS51762">
    <property type="entry name" value="GH16_2"/>
    <property type="match status" value="1"/>
</dbReference>
<dbReference type="Pfam" id="PF26113">
    <property type="entry name" value="GH16_XgeA"/>
    <property type="match status" value="1"/>
</dbReference>
<feature type="domain" description="GH16" evidence="2">
    <location>
        <begin position="35"/>
        <end position="307"/>
    </location>
</feature>
<dbReference type="InterPro" id="IPR000757">
    <property type="entry name" value="Beta-glucanase-like"/>
</dbReference>
<dbReference type="CDD" id="cd02181">
    <property type="entry name" value="GH16_fungal_Lam16A_glucanase"/>
    <property type="match status" value="1"/>
</dbReference>
<organism evidence="3 4">
    <name type="scientific">Lentinus tigrinus ALCF2SS1-6</name>
    <dbReference type="NCBI Taxonomy" id="1328759"/>
    <lineage>
        <taxon>Eukaryota</taxon>
        <taxon>Fungi</taxon>
        <taxon>Dikarya</taxon>
        <taxon>Basidiomycota</taxon>
        <taxon>Agaricomycotina</taxon>
        <taxon>Agaricomycetes</taxon>
        <taxon>Polyporales</taxon>
        <taxon>Polyporaceae</taxon>
        <taxon>Lentinus</taxon>
    </lineage>
</organism>
<sequence>MRTGYPFLPLLALLIRPVSANFLLADTYIGRDFLQSWTWETFDDPTHGRVNYIDQPTALASNLTFASDDKFVMRADFQNVVQPPARGRNSIRIRSNKAYDEAVVVLDLQHMPEGCSTWPAFWSLSQQGPWPNGGEIDIIEGVNMNTANLASLHTTPNCMMPPAGPPNRFMSGNVTSSNCDANVNFNQGCGVQFSTPASYGSDFNAAGGGYFVLVRSRTSNPGVSIWFWSRNDDRVPLEVRSPPPNPPTAAGLVAPAAMYPTAWWGEPDAVFPLCDNCDYASHFDAHNFVFDLTFCGDWAGTAYSTSGCPGDCNDHVDNNPQDFLDAYWEINSLRIYSPAN</sequence>
<feature type="signal peptide" evidence="1">
    <location>
        <begin position="1"/>
        <end position="20"/>
    </location>
</feature>
<dbReference type="GO" id="GO:0004553">
    <property type="term" value="F:hydrolase activity, hydrolyzing O-glycosyl compounds"/>
    <property type="evidence" value="ECO:0007669"/>
    <property type="project" value="InterPro"/>
</dbReference>
<dbReference type="Gene3D" id="2.60.120.200">
    <property type="match status" value="1"/>
</dbReference>
<accession>A0A5C2S250</accession>
<evidence type="ECO:0000313" key="3">
    <source>
        <dbReference type="EMBL" id="RPD57615.1"/>
    </source>
</evidence>